<accession>A0A2S6AGC0</accession>
<evidence type="ECO:0000256" key="1">
    <source>
        <dbReference type="SAM" id="MobiDB-lite"/>
    </source>
</evidence>
<comment type="caution">
    <text evidence="2">The sequence shown here is derived from an EMBL/GenBank/DDBJ whole genome shotgun (WGS) entry which is preliminary data.</text>
</comment>
<dbReference type="EMBL" id="PSZC01000035">
    <property type="protein sequence ID" value="PPJ33823.1"/>
    <property type="molecule type" value="Genomic_DNA"/>
</dbReference>
<reference evidence="2 3" key="1">
    <citation type="submission" date="2018-02" db="EMBL/GenBank/DDBJ databases">
        <title>8 Nocardia nova and 1 Nocardia cyriacigeorgica strain used for evolution to TMP-SMX.</title>
        <authorList>
            <person name="Mehta H."/>
            <person name="Weng J."/>
            <person name="Shamoo Y."/>
        </authorList>
    </citation>
    <scope>NUCLEOTIDE SEQUENCE [LARGE SCALE GENOMIC DNA]</scope>
    <source>
        <strain evidence="2 3">MDA3139</strain>
    </source>
</reference>
<dbReference type="OrthoDB" id="4546644at2"/>
<protein>
    <submittedName>
        <fullName evidence="2">Uncharacterized protein</fullName>
    </submittedName>
</protein>
<dbReference type="AlphaFoldDB" id="A0A2S6AGC0"/>
<proteinExistence type="predicted"/>
<name>A0A2S6AGC0_9NOCA</name>
<dbReference type="Proteomes" id="UP000239874">
    <property type="component" value="Unassembled WGS sequence"/>
</dbReference>
<gene>
    <name evidence="2" type="ORF">C5E45_31490</name>
</gene>
<feature type="region of interest" description="Disordered" evidence="1">
    <location>
        <begin position="112"/>
        <end position="137"/>
    </location>
</feature>
<sequence>MAAITTPGALGARVKETLRSRHIPPGPVVLHTRSGRWTFLLKPDLPFDDVDLHAEMYRASVTVAPLGASVALPVPSDAQDGYRSWCELPVDGFRPSAALLLEIIRECTKATSGGCRDRRMPADTADTTRPPGTDNEW</sequence>
<dbReference type="RefSeq" id="WP_104379052.1">
    <property type="nucleotide sequence ID" value="NZ_PSZC01000035.1"/>
</dbReference>
<evidence type="ECO:0000313" key="3">
    <source>
        <dbReference type="Proteomes" id="UP000239874"/>
    </source>
</evidence>
<evidence type="ECO:0000313" key="2">
    <source>
        <dbReference type="EMBL" id="PPJ33823.1"/>
    </source>
</evidence>
<organism evidence="2 3">
    <name type="scientific">Nocardia nova</name>
    <dbReference type="NCBI Taxonomy" id="37330"/>
    <lineage>
        <taxon>Bacteria</taxon>
        <taxon>Bacillati</taxon>
        <taxon>Actinomycetota</taxon>
        <taxon>Actinomycetes</taxon>
        <taxon>Mycobacteriales</taxon>
        <taxon>Nocardiaceae</taxon>
        <taxon>Nocardia</taxon>
    </lineage>
</organism>